<dbReference type="InterPro" id="IPR013094">
    <property type="entry name" value="AB_hydrolase_3"/>
</dbReference>
<name>A0A1H7QI07_9NOCA</name>
<reference evidence="4" key="1">
    <citation type="submission" date="2016-10" db="EMBL/GenBank/DDBJ databases">
        <authorList>
            <person name="Varghese N."/>
            <person name="Submissions S."/>
        </authorList>
    </citation>
    <scope>NUCLEOTIDE SEQUENCE [LARGE SCALE GENOMIC DNA]</scope>
    <source>
        <strain evidence="4">DSM 44675</strain>
    </source>
</reference>
<feature type="domain" description="Alpha/beta hydrolase fold-3" evidence="2">
    <location>
        <begin position="80"/>
        <end position="278"/>
    </location>
</feature>
<gene>
    <name evidence="3" type="ORF">SAMN05444583_109177</name>
</gene>
<keyword evidence="1" id="KW-0378">Hydrolase</keyword>
<dbReference type="Pfam" id="PF07859">
    <property type="entry name" value="Abhydrolase_3"/>
    <property type="match status" value="1"/>
</dbReference>
<keyword evidence="4" id="KW-1185">Reference proteome</keyword>
<proteinExistence type="predicted"/>
<dbReference type="Proteomes" id="UP000198677">
    <property type="component" value="Unassembled WGS sequence"/>
</dbReference>
<accession>A0A1H7QI07</accession>
<dbReference type="PANTHER" id="PTHR48081:SF8">
    <property type="entry name" value="ALPHA_BETA HYDROLASE FOLD-3 DOMAIN-CONTAINING PROTEIN-RELATED"/>
    <property type="match status" value="1"/>
</dbReference>
<dbReference type="InterPro" id="IPR029058">
    <property type="entry name" value="AB_hydrolase_fold"/>
</dbReference>
<dbReference type="Gene3D" id="3.40.50.1820">
    <property type="entry name" value="alpha/beta hydrolase"/>
    <property type="match status" value="1"/>
</dbReference>
<evidence type="ECO:0000259" key="2">
    <source>
        <dbReference type="Pfam" id="PF07859"/>
    </source>
</evidence>
<dbReference type="InterPro" id="IPR050300">
    <property type="entry name" value="GDXG_lipolytic_enzyme"/>
</dbReference>
<protein>
    <submittedName>
        <fullName evidence="3">Acetyl esterase/lipase</fullName>
    </submittedName>
</protein>
<dbReference type="GO" id="GO:0016787">
    <property type="term" value="F:hydrolase activity"/>
    <property type="evidence" value="ECO:0007669"/>
    <property type="project" value="UniProtKB-KW"/>
</dbReference>
<evidence type="ECO:0000313" key="4">
    <source>
        <dbReference type="Proteomes" id="UP000198677"/>
    </source>
</evidence>
<evidence type="ECO:0000313" key="3">
    <source>
        <dbReference type="EMBL" id="SEL47419.1"/>
    </source>
</evidence>
<organism evidence="3 4">
    <name type="scientific">Rhodococcus maanshanensis</name>
    <dbReference type="NCBI Taxonomy" id="183556"/>
    <lineage>
        <taxon>Bacteria</taxon>
        <taxon>Bacillati</taxon>
        <taxon>Actinomycetota</taxon>
        <taxon>Actinomycetes</taxon>
        <taxon>Mycobacteriales</taxon>
        <taxon>Nocardiaceae</taxon>
        <taxon>Rhodococcus</taxon>
    </lineage>
</organism>
<dbReference type="RefSeq" id="WP_072751282.1">
    <property type="nucleotide sequence ID" value="NZ_FOAW01000009.1"/>
</dbReference>
<dbReference type="AlphaFoldDB" id="A0A1H7QI07"/>
<dbReference type="PANTHER" id="PTHR48081">
    <property type="entry name" value="AB HYDROLASE SUPERFAMILY PROTEIN C4A8.06C"/>
    <property type="match status" value="1"/>
</dbReference>
<dbReference type="OrthoDB" id="9803828at2"/>
<dbReference type="EMBL" id="FOAW01000009">
    <property type="protein sequence ID" value="SEL47419.1"/>
    <property type="molecule type" value="Genomic_DNA"/>
</dbReference>
<evidence type="ECO:0000256" key="1">
    <source>
        <dbReference type="ARBA" id="ARBA00022801"/>
    </source>
</evidence>
<sequence>MTSLANRLMPAALALRGSRRVGAEATRREIAGRALRPRSFSPPRGLDRRVDIRLERTAAGWPVYSLAAHGASRRDLESALYLHGGSYFREINRQHWQLVAGLARSLPVEVVVPIYPLAPVATADVVVPAAADLAECLMGERGAERFTLLGDSAGGGMALAVAVALRERTLTPPRRTVLISPWLDITADDPAVAELAAHDPWLSPDGLRVAGEAYRGALAPEDVRVSPINADLDGLGHITVFTGTRDILNADARRLRERIAFSNTEFEYHEEPGLLHDYPLLPTPEGRVARRTLRGVLDPRGAISSAL</sequence>
<dbReference type="SUPFAM" id="SSF53474">
    <property type="entry name" value="alpha/beta-Hydrolases"/>
    <property type="match status" value="1"/>
</dbReference>